<dbReference type="PANTHER" id="PTHR30546">
    <property type="entry name" value="FLAVODOXIN-RELATED PROTEIN WRBA-RELATED"/>
    <property type="match status" value="1"/>
</dbReference>
<dbReference type="FunFam" id="3.40.50.360:FF:000001">
    <property type="entry name" value="NAD(P)H dehydrogenase (Quinone) FQR1-like"/>
    <property type="match status" value="1"/>
</dbReference>
<dbReference type="Pfam" id="PF03358">
    <property type="entry name" value="FMN_red"/>
    <property type="match status" value="1"/>
</dbReference>
<comment type="similarity">
    <text evidence="1">Belongs to the WrbA family.</text>
</comment>
<proteinExistence type="inferred from homology"/>
<organism evidence="3 4">
    <name type="scientific">Phyllachora maydis</name>
    <dbReference type="NCBI Taxonomy" id="1825666"/>
    <lineage>
        <taxon>Eukaryota</taxon>
        <taxon>Fungi</taxon>
        <taxon>Dikarya</taxon>
        <taxon>Ascomycota</taxon>
        <taxon>Pezizomycotina</taxon>
        <taxon>Sordariomycetes</taxon>
        <taxon>Sordariomycetidae</taxon>
        <taxon>Phyllachorales</taxon>
        <taxon>Phyllachoraceae</taxon>
        <taxon>Phyllachora</taxon>
    </lineage>
</organism>
<dbReference type="NCBIfam" id="NF002999">
    <property type="entry name" value="PRK03767.1"/>
    <property type="match status" value="1"/>
</dbReference>
<dbReference type="GO" id="GO:0003955">
    <property type="term" value="F:NAD(P)H dehydrogenase (quinone) activity"/>
    <property type="evidence" value="ECO:0007669"/>
    <property type="project" value="InterPro"/>
</dbReference>
<dbReference type="PROSITE" id="PS50902">
    <property type="entry name" value="FLAVODOXIN_LIKE"/>
    <property type="match status" value="1"/>
</dbReference>
<dbReference type="GO" id="GO:0016020">
    <property type="term" value="C:membrane"/>
    <property type="evidence" value="ECO:0007669"/>
    <property type="project" value="TreeGrafter"/>
</dbReference>
<evidence type="ECO:0000256" key="1">
    <source>
        <dbReference type="ARBA" id="ARBA00006961"/>
    </source>
</evidence>
<dbReference type="Proteomes" id="UP001217918">
    <property type="component" value="Unassembled WGS sequence"/>
</dbReference>
<dbReference type="PANTHER" id="PTHR30546:SF23">
    <property type="entry name" value="FLAVOPROTEIN-LIKE PROTEIN YCP4-RELATED"/>
    <property type="match status" value="1"/>
</dbReference>
<dbReference type="GO" id="GO:0010181">
    <property type="term" value="F:FMN binding"/>
    <property type="evidence" value="ECO:0007669"/>
    <property type="project" value="InterPro"/>
</dbReference>
<evidence type="ECO:0000313" key="3">
    <source>
        <dbReference type="EMBL" id="KAK2068280.1"/>
    </source>
</evidence>
<sequence length="449" mass="48965">MVKIAIVYYSTYGHIKALADAEKMGIEKAGGQVDLLQIKETLSGAILEKMSAPPKPTDPVIDGPDALEKYDAFLLGIPTRYGNFPAQWKVFWDQAGKQWASGSFWGKMAGVFVSSAGLGGGQESTALAAMSTLTHQGIIYVPLGYAKAFPILTDVSEVRGGSAWGAGTFAASDGSRQPSPKELELAEIQGKHFYETVAKHFGAPADIQAVYSTHRTRRNAQQGEKYLSPDFNGLLVDPILARLEDPSIEPGYRDPRHSLVFWARPPNYILELAARLQAKLKAVAPGLWLMPTHRMHMTTLEIAHSRTAEEIDGLVSALRPVIPAITGYTLAHRAGLEKPMLAYDLAGVALSFLPADGRSTDAYTYHHLRRDVYDLARSAGVEVGSRYVVPSAHITLGRFLTQEDHATAEQRQAWVQAMEGINDWLEVAVWGRSDGPDTGEWLPADTGAR</sequence>
<name>A0AAD9MAW9_9PEZI</name>
<accession>A0AAD9MAW9</accession>
<reference evidence="3" key="1">
    <citation type="journal article" date="2023" name="Mol. Plant Microbe Interact.">
        <title>Elucidating the Obligate Nature and Biological Capacity of an Invasive Fungal Corn Pathogen.</title>
        <authorList>
            <person name="MacCready J.S."/>
            <person name="Roggenkamp E.M."/>
            <person name="Gdanetz K."/>
            <person name="Chilvers M.I."/>
        </authorList>
    </citation>
    <scope>NUCLEOTIDE SEQUENCE</scope>
    <source>
        <strain evidence="3">PM02</strain>
    </source>
</reference>
<dbReference type="InterPro" id="IPR029039">
    <property type="entry name" value="Flavoprotein-like_sf"/>
</dbReference>
<dbReference type="InterPro" id="IPR009097">
    <property type="entry name" value="Cyclic_Pdiesterase"/>
</dbReference>
<dbReference type="SUPFAM" id="SSF55144">
    <property type="entry name" value="LigT-like"/>
    <property type="match status" value="1"/>
</dbReference>
<dbReference type="EMBL" id="JAQQPM010000002">
    <property type="protein sequence ID" value="KAK2068280.1"/>
    <property type="molecule type" value="Genomic_DNA"/>
</dbReference>
<feature type="domain" description="Flavodoxin-like" evidence="2">
    <location>
        <begin position="4"/>
        <end position="193"/>
    </location>
</feature>
<keyword evidence="4" id="KW-1185">Reference proteome</keyword>
<gene>
    <name evidence="3" type="ORF">P8C59_002928</name>
</gene>
<dbReference type="InterPro" id="IPR005025">
    <property type="entry name" value="FMN_Rdtase-like_dom"/>
</dbReference>
<comment type="caution">
    <text evidence="3">The sequence shown here is derived from an EMBL/GenBank/DDBJ whole genome shotgun (WGS) entry which is preliminary data.</text>
</comment>
<evidence type="ECO:0000259" key="2">
    <source>
        <dbReference type="PROSITE" id="PS50902"/>
    </source>
</evidence>
<dbReference type="InterPro" id="IPR010089">
    <property type="entry name" value="Flavoprotein_WrbA-like"/>
</dbReference>
<dbReference type="InterPro" id="IPR008254">
    <property type="entry name" value="Flavodoxin/NO_synth"/>
</dbReference>
<dbReference type="Gene3D" id="3.40.50.360">
    <property type="match status" value="1"/>
</dbReference>
<evidence type="ECO:0000313" key="4">
    <source>
        <dbReference type="Proteomes" id="UP001217918"/>
    </source>
</evidence>
<dbReference type="NCBIfam" id="TIGR01755">
    <property type="entry name" value="flav_wrbA"/>
    <property type="match status" value="1"/>
</dbReference>
<dbReference type="AlphaFoldDB" id="A0AAD9MAW9"/>
<dbReference type="SUPFAM" id="SSF52218">
    <property type="entry name" value="Flavoproteins"/>
    <property type="match status" value="1"/>
</dbReference>
<protein>
    <recommendedName>
        <fullName evidence="2">Flavodoxin-like domain-containing protein</fullName>
    </recommendedName>
</protein>